<dbReference type="InterPro" id="IPR011491">
    <property type="entry name" value="FlgE_D2"/>
</dbReference>
<comment type="function">
    <text evidence="5">A flexible structure which links the flagellar filament to the drive apparatus in the basal body.</text>
</comment>
<evidence type="ECO:0000259" key="9">
    <source>
        <dbReference type="Pfam" id="PF22692"/>
    </source>
</evidence>
<dbReference type="PANTHER" id="PTHR30435:SF1">
    <property type="entry name" value="FLAGELLAR HOOK PROTEIN FLGE"/>
    <property type="match status" value="1"/>
</dbReference>
<dbReference type="NCBIfam" id="TIGR03506">
    <property type="entry name" value="FlgEFG_subfam"/>
    <property type="match status" value="1"/>
</dbReference>
<evidence type="ECO:0000313" key="10">
    <source>
        <dbReference type="EMBL" id="AXA68008.1"/>
    </source>
</evidence>
<dbReference type="NCBIfam" id="NF004238">
    <property type="entry name" value="PRK05682.1-1"/>
    <property type="match status" value="1"/>
</dbReference>
<comment type="similarity">
    <text evidence="2 5">Belongs to the flagella basal body rod proteins family.</text>
</comment>
<dbReference type="Pfam" id="PF22692">
    <property type="entry name" value="LlgE_F_G_D1"/>
    <property type="match status" value="1"/>
</dbReference>
<sequence>MSFNVGLSGLNAAATDLSVTGNNIANVGTTGFKSSRAEFADVYSSSMYLGSSANQPGAGVRTAAVAQQFTQGNVTSTGNALDLAINGGGFFVMNNNGSNLYSRDGTFKTDANGFVVNNSGYNLRGYAADSDGNVISGIASNLKIDTTNQAPKATTKDTEVLSLNSSATVPTTTTFSPSDATSFNNSTSTSIYDSQGNAHTLTYYFAKTDTNTWNMYSLVDGRNPADPTSTTPLSNTLTFDSTGKLGASGGTGLTVTSTGKFALNNWVPATVTNSSTTPATYGANGASASTTGIAIDLSSTTQTATPFAVTSKSQDGYTTGQLSGLSIDTEGKLYASFTNSQSKVIGQVILASFTNNQGLTPMGSNNFAQSSTSGQAVVGTPASGTLGTLTSGSLEASNVDLSTQLVNLIVAQRNYQANAKTIETENTLSQTIIQIR</sequence>
<keyword evidence="10" id="KW-0969">Cilium</keyword>
<dbReference type="GO" id="GO:0009424">
    <property type="term" value="C:bacterial-type flagellum hook"/>
    <property type="evidence" value="ECO:0007669"/>
    <property type="project" value="TreeGrafter"/>
</dbReference>
<dbReference type="Pfam" id="PF07559">
    <property type="entry name" value="FlgE_D2"/>
    <property type="match status" value="1"/>
</dbReference>
<dbReference type="InterPro" id="IPR001444">
    <property type="entry name" value="Flag_bb_rod_N"/>
</dbReference>
<dbReference type="InterPro" id="IPR010930">
    <property type="entry name" value="Flg_bb/hook_C_dom"/>
</dbReference>
<dbReference type="Proteomes" id="UP000250579">
    <property type="component" value="Chromosome"/>
</dbReference>
<dbReference type="InterPro" id="IPR053967">
    <property type="entry name" value="LlgE_F_G-like_D1"/>
</dbReference>
<dbReference type="SUPFAM" id="SSF117143">
    <property type="entry name" value="Flagellar hook protein flgE"/>
    <property type="match status" value="1"/>
</dbReference>
<evidence type="ECO:0000256" key="1">
    <source>
        <dbReference type="ARBA" id="ARBA00004117"/>
    </source>
</evidence>
<evidence type="ECO:0000256" key="2">
    <source>
        <dbReference type="ARBA" id="ARBA00009677"/>
    </source>
</evidence>
<dbReference type="GO" id="GO:0005829">
    <property type="term" value="C:cytosol"/>
    <property type="evidence" value="ECO:0007669"/>
    <property type="project" value="TreeGrafter"/>
</dbReference>
<reference evidence="10 11" key="1">
    <citation type="submission" date="2017-06" db="EMBL/GenBank/DDBJ databases">
        <title>Evolution towards high GC content and high-temperature stress adaptation in endophytic Pseudomonas oryzihabitans impacted its plant-growth promoting traits.</title>
        <authorList>
            <person name="Nascimento F.X."/>
        </authorList>
    </citation>
    <scope>NUCLEOTIDE SEQUENCE [LARGE SCALE GENOMIC DNA]</scope>
    <source>
        <strain evidence="10 11">MS8</strain>
    </source>
</reference>
<dbReference type="InterPro" id="IPR020013">
    <property type="entry name" value="Flagellar_FlgE/F/G"/>
</dbReference>
<evidence type="ECO:0000256" key="5">
    <source>
        <dbReference type="RuleBase" id="RU362116"/>
    </source>
</evidence>
<name>A0A2Z5AAX4_9PSED</name>
<feature type="domain" description="Flagellar basal body rod protein N-terminal" evidence="6">
    <location>
        <begin position="3"/>
        <end position="33"/>
    </location>
</feature>
<evidence type="ECO:0000259" key="7">
    <source>
        <dbReference type="Pfam" id="PF06429"/>
    </source>
</evidence>
<dbReference type="Pfam" id="PF06429">
    <property type="entry name" value="Flg_bbr_C"/>
    <property type="match status" value="1"/>
</dbReference>
<dbReference type="AlphaFoldDB" id="A0A2Z5AAX4"/>
<comment type="subcellular location">
    <subcellularLocation>
        <location evidence="1 5">Bacterial flagellum basal body</location>
    </subcellularLocation>
</comment>
<evidence type="ECO:0000256" key="3">
    <source>
        <dbReference type="ARBA" id="ARBA00019015"/>
    </source>
</evidence>
<dbReference type="Gene3D" id="2.60.98.20">
    <property type="entry name" value="Flagellar hook protein FlgE"/>
    <property type="match status" value="1"/>
</dbReference>
<evidence type="ECO:0000256" key="4">
    <source>
        <dbReference type="ARBA" id="ARBA00023143"/>
    </source>
</evidence>
<dbReference type="InterPro" id="IPR037925">
    <property type="entry name" value="FlgE/F/G-like"/>
</dbReference>
<dbReference type="GO" id="GO:0009425">
    <property type="term" value="C:bacterial-type flagellum basal body"/>
    <property type="evidence" value="ECO:0007669"/>
    <property type="project" value="UniProtKB-SubCell"/>
</dbReference>
<gene>
    <name evidence="10" type="ORF">CE139_20115</name>
</gene>
<protein>
    <recommendedName>
        <fullName evidence="3 5">Flagellar hook protein FlgE</fullName>
    </recommendedName>
</protein>
<dbReference type="Pfam" id="PF00460">
    <property type="entry name" value="Flg_bb_rod"/>
    <property type="match status" value="1"/>
</dbReference>
<accession>A0A2Z5AAX4</accession>
<keyword evidence="10" id="KW-0966">Cell projection</keyword>
<feature type="domain" description="Flagellar basal-body/hook protein C-terminal" evidence="7">
    <location>
        <begin position="391"/>
        <end position="435"/>
    </location>
</feature>
<evidence type="ECO:0000259" key="6">
    <source>
        <dbReference type="Pfam" id="PF00460"/>
    </source>
</evidence>
<dbReference type="RefSeq" id="WP_208692061.1">
    <property type="nucleotide sequence ID" value="NZ_CP022198.1"/>
</dbReference>
<evidence type="ECO:0000313" key="11">
    <source>
        <dbReference type="Proteomes" id="UP000250579"/>
    </source>
</evidence>
<proteinExistence type="inferred from homology"/>
<dbReference type="InterPro" id="IPR037058">
    <property type="entry name" value="Falgellar_hook_FlgE_sf"/>
</dbReference>
<dbReference type="GO" id="GO:0071978">
    <property type="term" value="P:bacterial-type flagellum-dependent swarming motility"/>
    <property type="evidence" value="ECO:0007669"/>
    <property type="project" value="TreeGrafter"/>
</dbReference>
<feature type="domain" description="Flagellar hook protein FlgE D2" evidence="8">
    <location>
        <begin position="163"/>
        <end position="317"/>
    </location>
</feature>
<keyword evidence="4 5" id="KW-0975">Bacterial flagellum</keyword>
<organism evidence="10 11">
    <name type="scientific">Pseudomonas oryzihabitans</name>
    <dbReference type="NCBI Taxonomy" id="47885"/>
    <lineage>
        <taxon>Bacteria</taxon>
        <taxon>Pseudomonadati</taxon>
        <taxon>Pseudomonadota</taxon>
        <taxon>Gammaproteobacteria</taxon>
        <taxon>Pseudomonadales</taxon>
        <taxon>Pseudomonadaceae</taxon>
        <taxon>Pseudomonas</taxon>
    </lineage>
</organism>
<evidence type="ECO:0000259" key="8">
    <source>
        <dbReference type="Pfam" id="PF07559"/>
    </source>
</evidence>
<feature type="domain" description="Flagellar hook protein FlgE/F/G-like D1" evidence="9">
    <location>
        <begin position="84"/>
        <end position="141"/>
    </location>
</feature>
<keyword evidence="10" id="KW-0282">Flagellum</keyword>
<dbReference type="PANTHER" id="PTHR30435">
    <property type="entry name" value="FLAGELLAR PROTEIN"/>
    <property type="match status" value="1"/>
</dbReference>
<dbReference type="EMBL" id="CP022198">
    <property type="protein sequence ID" value="AXA68008.1"/>
    <property type="molecule type" value="Genomic_DNA"/>
</dbReference>